<dbReference type="CDD" id="cd06981">
    <property type="entry name" value="cupin_reut_a1446"/>
    <property type="match status" value="1"/>
</dbReference>
<dbReference type="InterPro" id="IPR011051">
    <property type="entry name" value="RmlC_Cupin_sf"/>
</dbReference>
<name>A0A5D3WMA1_9BACT</name>
<dbReference type="Pfam" id="PF07883">
    <property type="entry name" value="Cupin_2"/>
    <property type="match status" value="1"/>
</dbReference>
<dbReference type="Proteomes" id="UP000324159">
    <property type="component" value="Unassembled WGS sequence"/>
</dbReference>
<dbReference type="AlphaFoldDB" id="A0A5D3WMA1"/>
<dbReference type="EMBL" id="VNIB01000002">
    <property type="protein sequence ID" value="TYO99609.1"/>
    <property type="molecule type" value="Genomic_DNA"/>
</dbReference>
<organism evidence="2 3">
    <name type="scientific">Geothermobacter ehrlichii</name>
    <dbReference type="NCBI Taxonomy" id="213224"/>
    <lineage>
        <taxon>Bacteria</taxon>
        <taxon>Pseudomonadati</taxon>
        <taxon>Thermodesulfobacteriota</taxon>
        <taxon>Desulfuromonadia</taxon>
        <taxon>Desulfuromonadales</taxon>
        <taxon>Geothermobacteraceae</taxon>
        <taxon>Geothermobacter</taxon>
    </lineage>
</organism>
<dbReference type="InterPro" id="IPR013096">
    <property type="entry name" value="Cupin_2"/>
</dbReference>
<sequence length="164" mass="19144">MNRELPYQLWRQDDNGVQYLVASFASLEEAQKAQKKFSAGGHKQIWWIETLQQPKTANLFADIPDDLPLELFTILLQRPGMKLERIVSRGHTTPEENWYDQDHDEWILLLSGRARLLFAEPEEEVELEPGSHLLIEAGRRHRVSWTDPDRNTVWLALHLDPPAR</sequence>
<reference evidence="2 3" key="1">
    <citation type="submission" date="2019-07" db="EMBL/GenBank/DDBJ databases">
        <title>Genomic Encyclopedia of Type Strains, Phase IV (KMG-IV): sequencing the most valuable type-strain genomes for metagenomic binning, comparative biology and taxonomic classification.</title>
        <authorList>
            <person name="Goeker M."/>
        </authorList>
    </citation>
    <scope>NUCLEOTIDE SEQUENCE [LARGE SCALE GENOMIC DNA]</scope>
    <source>
        <strain evidence="2 3">SS015</strain>
    </source>
</reference>
<evidence type="ECO:0000313" key="3">
    <source>
        <dbReference type="Proteomes" id="UP000324159"/>
    </source>
</evidence>
<dbReference type="RefSeq" id="WP_148894871.1">
    <property type="nucleotide sequence ID" value="NZ_VNIB01000002.1"/>
</dbReference>
<proteinExistence type="predicted"/>
<dbReference type="OrthoDB" id="9798585at2"/>
<dbReference type="SUPFAM" id="SSF51182">
    <property type="entry name" value="RmlC-like cupins"/>
    <property type="match status" value="1"/>
</dbReference>
<comment type="caution">
    <text evidence="2">The sequence shown here is derived from an EMBL/GenBank/DDBJ whole genome shotgun (WGS) entry which is preliminary data.</text>
</comment>
<evidence type="ECO:0000259" key="1">
    <source>
        <dbReference type="Pfam" id="PF07883"/>
    </source>
</evidence>
<keyword evidence="3" id="KW-1185">Reference proteome</keyword>
<feature type="domain" description="Cupin type-2" evidence="1">
    <location>
        <begin position="94"/>
        <end position="156"/>
    </location>
</feature>
<accession>A0A5D3WMA1</accession>
<dbReference type="InterPro" id="IPR014710">
    <property type="entry name" value="RmlC-like_jellyroll"/>
</dbReference>
<protein>
    <submittedName>
        <fullName evidence="2">Cupin domain</fullName>
    </submittedName>
</protein>
<evidence type="ECO:0000313" key="2">
    <source>
        <dbReference type="EMBL" id="TYO99609.1"/>
    </source>
</evidence>
<dbReference type="Gene3D" id="2.60.120.10">
    <property type="entry name" value="Jelly Rolls"/>
    <property type="match status" value="1"/>
</dbReference>
<gene>
    <name evidence="2" type="ORF">EDC39_102132</name>
</gene>